<evidence type="ECO:0000313" key="8">
    <source>
        <dbReference type="EMBL" id="KAK2563114.1"/>
    </source>
</evidence>
<dbReference type="InterPro" id="IPR029058">
    <property type="entry name" value="AB_hydrolase_fold"/>
</dbReference>
<feature type="chain" id="PRO_5041914766" evidence="6">
    <location>
        <begin position="20"/>
        <end position="1072"/>
    </location>
</feature>
<dbReference type="EMBL" id="JARQWQ010000026">
    <property type="protein sequence ID" value="KAK2563114.1"/>
    <property type="molecule type" value="Genomic_DNA"/>
</dbReference>
<keyword evidence="4" id="KW-1015">Disulfide bond</keyword>
<dbReference type="PANTHER" id="PTHR11610">
    <property type="entry name" value="LIPASE"/>
    <property type="match status" value="1"/>
</dbReference>
<protein>
    <submittedName>
        <fullName evidence="8">Inactive pancreatic lipase-related protein 1</fullName>
    </submittedName>
</protein>
<dbReference type="GO" id="GO:0016042">
    <property type="term" value="P:lipid catabolic process"/>
    <property type="evidence" value="ECO:0007669"/>
    <property type="project" value="TreeGrafter"/>
</dbReference>
<dbReference type="Pfam" id="PF00151">
    <property type="entry name" value="Lipase"/>
    <property type="match status" value="3"/>
</dbReference>
<dbReference type="Proteomes" id="UP001249851">
    <property type="component" value="Unassembled WGS sequence"/>
</dbReference>
<dbReference type="InterPro" id="IPR000734">
    <property type="entry name" value="TAG_lipase"/>
</dbReference>
<dbReference type="GO" id="GO:0004806">
    <property type="term" value="F:triacylglycerol lipase activity"/>
    <property type="evidence" value="ECO:0007669"/>
    <property type="project" value="InterPro"/>
</dbReference>
<gene>
    <name evidence="8" type="ORF">P5673_013453</name>
</gene>
<keyword evidence="6" id="KW-0732">Signal</keyword>
<dbReference type="PRINTS" id="PR00823">
    <property type="entry name" value="PANCLIPASE"/>
</dbReference>
<organism evidence="8 9">
    <name type="scientific">Acropora cervicornis</name>
    <name type="common">Staghorn coral</name>
    <dbReference type="NCBI Taxonomy" id="6130"/>
    <lineage>
        <taxon>Eukaryota</taxon>
        <taxon>Metazoa</taxon>
        <taxon>Cnidaria</taxon>
        <taxon>Anthozoa</taxon>
        <taxon>Hexacorallia</taxon>
        <taxon>Scleractinia</taxon>
        <taxon>Astrocoeniina</taxon>
        <taxon>Acroporidae</taxon>
        <taxon>Acropora</taxon>
    </lineage>
</organism>
<dbReference type="AlphaFoldDB" id="A0AAD9QKR2"/>
<evidence type="ECO:0000256" key="3">
    <source>
        <dbReference type="ARBA" id="ARBA00022525"/>
    </source>
</evidence>
<sequence length="1072" mass="118864">MENLVMLCLLGCFFTLGSAGIGIPQVCYGPDYGCFDQFPPFANPLMKLPQRPEKIGTSFRLYTRDNNITNEADELDDSSEEKLRESHFDIRRPRTIIVCHGWTETGNGYDNWMIDLKDALLKKGDFNVILVDWSVGANQDYGQSAGNTRLNGAIIATFINFLIYHSGNSGQSAADKFYFIGFSFGAQSGGFAGRRLQEKYGMKLGRITGLDPAGPYFTATKNEVHLDKTDAKYVDIIHTNAGYIGTADVVGHTDFFPNGGSIQPGCFPDPKDSPVFIVGCNHLRATKYFVKTVTEGCPNPWTGHPCSSYFRYWLGFCRDCSDGGCPLMGYKADETKLKGEFYLKTDTWDTLCRMPQVCYGKYGCFNQFPPFANILMKLPQSPDVVGAKFHLYTRENTDANSAQELDDSDLSKLTASNFNISRRTIIVCHGWTENGAGYYDWMIRLKDALLVKGDFNVILTDWSVGANQLYGQSAGNTRLVGAIAGELIQFLIYNNGNTDDLADNFYFIGFSLGAQIAGYTGSYLQTKYSRKIGRITGLDPASPHYTGMDNAVKLDQGDAKYVDVIHTNLPLIGTPDRAGHTDFYPDGGSVHPGCANDAMDVVFTVSCNHLRATEYYVKTVTEDCPNLWTGHPCGSYLSYSFGFCNGCGDGGCPLMGYRAEETKLEGEFFLNTDTSDTLCRPQFCNYEAMENLVMLCLLGCFFTLGSAGIGIPQVCYGPDYGCFDLFPPFANPLMKLPQSPEEIGTSFRLYTRDNNIANEADELDDSSVSKLKESHFNITRPRTIIVCHGWTETGNGYDNWMIDLKNALLDKGDFNVILVDWSRGANQDYGQSAGNTRLVGAIVAHFINFLIYHTCITGQLAADKFYFIGFSFGAQIGGFAGLRLQKKYGMKLGRITGLDPAGPYFTATDKEVHLDKTDAKYVDIIHTNAGYIGTADIVGDTDFFPNGGSIQPGCFPDPKDSPVFIVGCNHLRATKYFVKTVTGNCPSPWKGHACSSYSWYWLGYCRDYGDGGCPLMGYKADETKLEGEFYLNTGTWDTLCRVFNIDDFNGYDNTENLIGWNRKDNQPEHLRF</sequence>
<dbReference type="GO" id="GO:0005615">
    <property type="term" value="C:extracellular space"/>
    <property type="evidence" value="ECO:0007669"/>
    <property type="project" value="TreeGrafter"/>
</dbReference>
<name>A0AAD9QKR2_ACRCE</name>
<dbReference type="InterPro" id="IPR013818">
    <property type="entry name" value="Lipase"/>
</dbReference>
<comment type="subcellular location">
    <subcellularLocation>
        <location evidence="1">Secreted</location>
    </subcellularLocation>
</comment>
<comment type="caution">
    <text evidence="8">The sequence shown here is derived from an EMBL/GenBank/DDBJ whole genome shotgun (WGS) entry which is preliminary data.</text>
</comment>
<feature type="domain" description="Lipase" evidence="7">
    <location>
        <begin position="356"/>
        <end position="675"/>
    </location>
</feature>
<feature type="domain" description="Lipase" evidence="7">
    <location>
        <begin position="731"/>
        <end position="1034"/>
    </location>
</feature>
<dbReference type="InterPro" id="IPR002331">
    <property type="entry name" value="Lipase_panc"/>
</dbReference>
<dbReference type="PRINTS" id="PR00821">
    <property type="entry name" value="TAGLIPASE"/>
</dbReference>
<dbReference type="InterPro" id="IPR033906">
    <property type="entry name" value="Lipase_N"/>
</dbReference>
<dbReference type="Gene3D" id="3.40.50.1820">
    <property type="entry name" value="alpha/beta hydrolase"/>
    <property type="match status" value="3"/>
</dbReference>
<feature type="domain" description="Lipase" evidence="7">
    <location>
        <begin position="33"/>
        <end position="346"/>
    </location>
</feature>
<reference evidence="8" key="2">
    <citation type="journal article" date="2023" name="Science">
        <title>Genomic signatures of disease resistance in endangered staghorn corals.</title>
        <authorList>
            <person name="Vollmer S.V."/>
            <person name="Selwyn J.D."/>
            <person name="Despard B.A."/>
            <person name="Roesel C.L."/>
        </authorList>
    </citation>
    <scope>NUCLEOTIDE SEQUENCE</scope>
    <source>
        <strain evidence="8">K2</strain>
    </source>
</reference>
<dbReference type="CDD" id="cd00707">
    <property type="entry name" value="Pancreat_lipase_like"/>
    <property type="match status" value="3"/>
</dbReference>
<evidence type="ECO:0000256" key="6">
    <source>
        <dbReference type="SAM" id="SignalP"/>
    </source>
</evidence>
<reference evidence="8" key="1">
    <citation type="journal article" date="2023" name="G3 (Bethesda)">
        <title>Whole genome assembly and annotation of the endangered Caribbean coral Acropora cervicornis.</title>
        <authorList>
            <person name="Selwyn J.D."/>
            <person name="Vollmer S.V."/>
        </authorList>
    </citation>
    <scope>NUCLEOTIDE SEQUENCE</scope>
    <source>
        <strain evidence="8">K2</strain>
    </source>
</reference>
<proteinExistence type="inferred from homology"/>
<evidence type="ECO:0000256" key="5">
    <source>
        <dbReference type="RuleBase" id="RU004262"/>
    </source>
</evidence>
<keyword evidence="3" id="KW-0964">Secreted</keyword>
<evidence type="ECO:0000256" key="2">
    <source>
        <dbReference type="ARBA" id="ARBA00010701"/>
    </source>
</evidence>
<dbReference type="SUPFAM" id="SSF53474">
    <property type="entry name" value="alpha/beta-Hydrolases"/>
    <property type="match status" value="3"/>
</dbReference>
<evidence type="ECO:0000259" key="7">
    <source>
        <dbReference type="Pfam" id="PF00151"/>
    </source>
</evidence>
<keyword evidence="9" id="KW-1185">Reference proteome</keyword>
<evidence type="ECO:0000313" key="9">
    <source>
        <dbReference type="Proteomes" id="UP001249851"/>
    </source>
</evidence>
<evidence type="ECO:0000256" key="4">
    <source>
        <dbReference type="ARBA" id="ARBA00023157"/>
    </source>
</evidence>
<feature type="signal peptide" evidence="6">
    <location>
        <begin position="1"/>
        <end position="19"/>
    </location>
</feature>
<accession>A0AAD9QKR2</accession>
<evidence type="ECO:0000256" key="1">
    <source>
        <dbReference type="ARBA" id="ARBA00004613"/>
    </source>
</evidence>
<comment type="similarity">
    <text evidence="2 5">Belongs to the AB hydrolase superfamily. Lipase family.</text>
</comment>